<dbReference type="STRING" id="7574.A0A1S3J0R0"/>
<dbReference type="InterPro" id="IPR011029">
    <property type="entry name" value="DEATH-like_dom_sf"/>
</dbReference>
<dbReference type="SUPFAM" id="SSF52540">
    <property type="entry name" value="P-loop containing nucleoside triphosphate hydrolases"/>
    <property type="match status" value="1"/>
</dbReference>
<dbReference type="Proteomes" id="UP000085678">
    <property type="component" value="Unplaced"/>
</dbReference>
<dbReference type="GO" id="GO:0005737">
    <property type="term" value="C:cytoplasm"/>
    <property type="evidence" value="ECO:0007669"/>
    <property type="project" value="TreeGrafter"/>
</dbReference>
<dbReference type="Gene3D" id="3.30.70.1390">
    <property type="entry name" value="ROC domain from the Parkinson's disease-associated leucine-rich repeat kinase 2"/>
    <property type="match status" value="1"/>
</dbReference>
<evidence type="ECO:0000256" key="1">
    <source>
        <dbReference type="ARBA" id="ARBA00022614"/>
    </source>
</evidence>
<dbReference type="GO" id="GO:0000166">
    <property type="term" value="F:nucleotide binding"/>
    <property type="evidence" value="ECO:0007669"/>
    <property type="project" value="UniProtKB-KW"/>
</dbReference>
<evidence type="ECO:0000313" key="6">
    <source>
        <dbReference type="Proteomes" id="UP000085678"/>
    </source>
</evidence>
<dbReference type="GeneID" id="106169190"/>
<protein>
    <submittedName>
        <fullName evidence="7">Malignant fibrous histiocytoma-amplified sequence 1</fullName>
    </submittedName>
</protein>
<dbReference type="Pfam" id="PF00619">
    <property type="entry name" value="CARD"/>
    <property type="match status" value="1"/>
</dbReference>
<evidence type="ECO:0000259" key="5">
    <source>
        <dbReference type="PROSITE" id="PS51424"/>
    </source>
</evidence>
<dbReference type="SMART" id="SM00364">
    <property type="entry name" value="LRR_BAC"/>
    <property type="match status" value="5"/>
</dbReference>
<dbReference type="PROSITE" id="PS50209">
    <property type="entry name" value="CARD"/>
    <property type="match status" value="1"/>
</dbReference>
<dbReference type="Pfam" id="PF08477">
    <property type="entry name" value="Roc"/>
    <property type="match status" value="1"/>
</dbReference>
<keyword evidence="6" id="KW-1185">Reference proteome</keyword>
<organism evidence="6 7">
    <name type="scientific">Lingula anatina</name>
    <name type="common">Brachiopod</name>
    <name type="synonym">Lingula unguis</name>
    <dbReference type="NCBI Taxonomy" id="7574"/>
    <lineage>
        <taxon>Eukaryota</taxon>
        <taxon>Metazoa</taxon>
        <taxon>Spiralia</taxon>
        <taxon>Lophotrochozoa</taxon>
        <taxon>Brachiopoda</taxon>
        <taxon>Linguliformea</taxon>
        <taxon>Lingulata</taxon>
        <taxon>Lingulida</taxon>
        <taxon>Linguloidea</taxon>
        <taxon>Lingulidae</taxon>
        <taxon>Lingula</taxon>
    </lineage>
</organism>
<dbReference type="CDD" id="cd01671">
    <property type="entry name" value="CARD"/>
    <property type="match status" value="1"/>
</dbReference>
<dbReference type="InterPro" id="IPR027417">
    <property type="entry name" value="P-loop_NTPase"/>
</dbReference>
<dbReference type="SMART" id="SM00369">
    <property type="entry name" value="LRR_TYP"/>
    <property type="match status" value="5"/>
</dbReference>
<evidence type="ECO:0000256" key="2">
    <source>
        <dbReference type="ARBA" id="ARBA00022737"/>
    </source>
</evidence>
<dbReference type="KEGG" id="lak:106169190"/>
<dbReference type="PROSITE" id="PS51424">
    <property type="entry name" value="ROC"/>
    <property type="match status" value="1"/>
</dbReference>
<dbReference type="InterPro" id="IPR003591">
    <property type="entry name" value="Leu-rich_rpt_typical-subtyp"/>
</dbReference>
<dbReference type="GO" id="GO:0042981">
    <property type="term" value="P:regulation of apoptotic process"/>
    <property type="evidence" value="ECO:0007669"/>
    <property type="project" value="InterPro"/>
</dbReference>
<dbReference type="OrthoDB" id="2021138at2759"/>
<dbReference type="Gene3D" id="3.80.10.10">
    <property type="entry name" value="Ribonuclease Inhibitor"/>
    <property type="match status" value="1"/>
</dbReference>
<name>A0A1S3J0R0_LINAN</name>
<dbReference type="InterPro" id="IPR055414">
    <property type="entry name" value="LRR_R13L4/SHOC2-like"/>
</dbReference>
<dbReference type="InterPro" id="IPR001315">
    <property type="entry name" value="CARD"/>
</dbReference>
<dbReference type="InterPro" id="IPR001611">
    <property type="entry name" value="Leu-rich_rpt"/>
</dbReference>
<accession>A0A1S3J0R0</accession>
<dbReference type="InterPro" id="IPR032675">
    <property type="entry name" value="LRR_dom_sf"/>
</dbReference>
<dbReference type="InterPro" id="IPR050216">
    <property type="entry name" value="LRR_domain-containing"/>
</dbReference>
<keyword evidence="3" id="KW-0547">Nucleotide-binding</keyword>
<evidence type="ECO:0000313" key="7">
    <source>
        <dbReference type="RefSeq" id="XP_013404030.1"/>
    </source>
</evidence>
<reference evidence="7" key="1">
    <citation type="submission" date="2025-08" db="UniProtKB">
        <authorList>
            <consortium name="RefSeq"/>
        </authorList>
    </citation>
    <scope>IDENTIFICATION</scope>
    <source>
        <tissue evidence="7">Gonads</tissue>
    </source>
</reference>
<dbReference type="AlphaFoldDB" id="A0A1S3J0R0"/>
<evidence type="ECO:0000256" key="3">
    <source>
        <dbReference type="ARBA" id="ARBA00022741"/>
    </source>
</evidence>
<feature type="domain" description="Roc" evidence="5">
    <location>
        <begin position="235"/>
        <end position="427"/>
    </location>
</feature>
<keyword evidence="2" id="KW-0677">Repeat</keyword>
<sequence>MAGKEKRGGREVFQILHKLEEESSANEHSALPDLVFQCTELDLEWSHIQHIPTTIHKCVHVKKINASNNGLTALPDSISLLVNLTHLILSWNKFTTFPTEVCGIPNLEHLDLWYNKLASLPPNIVGMTALKRLLLGKNNFTEFPDLVFALPCLEELQLSHNKMANVPRDIGRMTKLRKLWIDNNHLTQLPYQLVNLSKLEDLRVSGNRFTSLPKSVSKRGKEAIFNYLAGIKDSKAVNACTVQLNLLGETEGGKSSLARTLRRGISVLTEAADRTRVVEQREWEPEEDISFNVNDFGGHDVYKVGHPIFISKNGLVLVIFDLSRYDSNDTDHFDKFIGSWMDKVHAQHPSCRVAIVGTHSDQTTPYKAQTICISVEKELQRRIVHKRFTMNKHYDMVSNKIAALEASVDVGIVQAYKNKLTTLVKFRKEEPEIHDKVFVVSSKTMSGYQDLEEFLIRNARGKGVVLPRSWIKAAKNIRTHKYENTGNTLQWEEIKKDVFGHAPFLWKVSSAISKKKSKSNEEIINGVLSFLAGRGDIVWFETSPLLRRIIFHKQEVLSNLLKAVLNHDMEALLPSLLHDLSVTTCQPSLDRVRDDFTKRGVLTMGALECLWRPFGLSRAETDAMFELLQALELCYKVVQPEAHETFFHFPCLLTDERHSFVTEQWPEWPPLDTKQVTLKVYFPHVCPNGLYEKLSVRQHKYLGFYKARRVDWKDGVYAEMESCRMQLTRCKVDGDWVIAAAVRGRHLPELWQTLLRTHGDLMDILEEDWPGMPYDKYLVCPHCVDQGEQYPTLYPGELNDEPLVQPVSVVLCEKTNAMIPANLVYPSQSFAEMPRQQRRAIQETIGQLVHSITTPCLGHMLDTFIQEGIITDREAEFVRTAPSSGDAEWTTGVSTSSAVSPEKTRVLLNLILTKEERAFYMLCTCLEENGQQYLGCCLRCKVDECTTL</sequence>
<dbReference type="PANTHER" id="PTHR48051">
    <property type="match status" value="1"/>
</dbReference>
<dbReference type="PANTHER" id="PTHR48051:SF1">
    <property type="entry name" value="RAS SUPPRESSOR PROTEIN 1"/>
    <property type="match status" value="1"/>
</dbReference>
<dbReference type="Gene3D" id="1.10.533.10">
    <property type="entry name" value="Death Domain, Fas"/>
    <property type="match status" value="1"/>
</dbReference>
<keyword evidence="1" id="KW-0433">Leucine-rich repeat</keyword>
<feature type="domain" description="CARD" evidence="4">
    <location>
        <begin position="833"/>
        <end position="934"/>
    </location>
</feature>
<proteinExistence type="predicted"/>
<dbReference type="Gene3D" id="3.40.50.300">
    <property type="entry name" value="P-loop containing nucleotide triphosphate hydrolases"/>
    <property type="match status" value="1"/>
</dbReference>
<dbReference type="InterPro" id="IPR020859">
    <property type="entry name" value="ROC"/>
</dbReference>
<gene>
    <name evidence="7" type="primary">LOC106169190</name>
</gene>
<dbReference type="PROSITE" id="PS51450">
    <property type="entry name" value="LRR"/>
    <property type="match status" value="2"/>
</dbReference>
<dbReference type="SUPFAM" id="SSF47986">
    <property type="entry name" value="DEATH domain"/>
    <property type="match status" value="1"/>
</dbReference>
<dbReference type="Pfam" id="PF23598">
    <property type="entry name" value="LRR_14"/>
    <property type="match status" value="1"/>
</dbReference>
<dbReference type="GO" id="GO:0009966">
    <property type="term" value="P:regulation of signal transduction"/>
    <property type="evidence" value="ECO:0007669"/>
    <property type="project" value="UniProtKB-ARBA"/>
</dbReference>
<dbReference type="SUPFAM" id="SSF52058">
    <property type="entry name" value="L domain-like"/>
    <property type="match status" value="1"/>
</dbReference>
<dbReference type="RefSeq" id="XP_013404030.1">
    <property type="nucleotide sequence ID" value="XM_013548576.1"/>
</dbReference>
<dbReference type="InParanoid" id="A0A1S3J0R0"/>
<evidence type="ECO:0000259" key="4">
    <source>
        <dbReference type="PROSITE" id="PS50209"/>
    </source>
</evidence>